<feature type="domain" description="DUF222" evidence="1">
    <location>
        <begin position="45"/>
        <end position="360"/>
    </location>
</feature>
<dbReference type="EMBL" id="CP119108">
    <property type="protein sequence ID" value="WEG08170.1"/>
    <property type="molecule type" value="Genomic_DNA"/>
</dbReference>
<keyword evidence="3" id="KW-1185">Reference proteome</keyword>
<organism evidence="2 3">
    <name type="scientific">Microbacterium horticulturae</name>
    <dbReference type="NCBI Taxonomy" id="3028316"/>
    <lineage>
        <taxon>Bacteria</taxon>
        <taxon>Bacillati</taxon>
        <taxon>Actinomycetota</taxon>
        <taxon>Actinomycetes</taxon>
        <taxon>Micrococcales</taxon>
        <taxon>Microbacteriaceae</taxon>
        <taxon>Microbacterium</taxon>
    </lineage>
</organism>
<dbReference type="Pfam" id="PF02720">
    <property type="entry name" value="DUF222"/>
    <property type="match status" value="1"/>
</dbReference>
<accession>A0ABY8BVG6</accession>
<gene>
    <name evidence="2" type="ORF">PU630_13110</name>
</gene>
<evidence type="ECO:0000259" key="1">
    <source>
        <dbReference type="Pfam" id="PF02720"/>
    </source>
</evidence>
<reference evidence="2 3" key="1">
    <citation type="submission" date="2023-03" db="EMBL/GenBank/DDBJ databases">
        <title>Genome sequence of Microbacterium sp. KACC 23027.</title>
        <authorList>
            <person name="Kim S."/>
            <person name="Heo J."/>
            <person name="Kwon S.-W."/>
        </authorList>
    </citation>
    <scope>NUCLEOTIDE SEQUENCE [LARGE SCALE GENOMIC DNA]</scope>
    <source>
        <strain evidence="2 3">KACC 23027</strain>
    </source>
</reference>
<sequence length="450" mass="48939">MKHPLGGLDDAIAALRRAWPAEGSAAVSEIGRDALVAVNDALGEVGRRLDAVRAEVAAEIDHESRPELGADSLAKQQGFRNPAALISATTGVGTGDAKRLVSVGKAIAPRQNLIGEQLPARHPHVAEAMKSARLGLAAANIIIARLDRIAVRTTFDARDEAERILVEKAPGLSADQVRKLVTQAEAWLDQDGVEPKERDRRSEQYARMWVRDGFLCIDAKFEVTAGAPIKTAVEATVSASFRAAKDVFEGDEPDQRSLQQRQADALIQLAEHALGCEHNDLPLGGASVVVRMDLETLQEGVGLAEIDGIDQPVSPETARHYAAAAKIIPVVLDGKGEILHWGREKRYFTRAQKLALVERDGGCAMCNLPPGMTKAHHLNWWSRDHGETNLEEGVLFCEPCHHHIHDNGWEIRIEGKGTRAKVWFIPPATVDPARTPRLGGRARFDYALTA</sequence>
<protein>
    <submittedName>
        <fullName evidence="2">DUF222 domain-containing protein</fullName>
    </submittedName>
</protein>
<proteinExistence type="predicted"/>
<dbReference type="InterPro" id="IPR003870">
    <property type="entry name" value="DUF222"/>
</dbReference>
<evidence type="ECO:0000313" key="3">
    <source>
        <dbReference type="Proteomes" id="UP001214553"/>
    </source>
</evidence>
<name>A0ABY8BVG6_9MICO</name>
<dbReference type="Proteomes" id="UP001214553">
    <property type="component" value="Chromosome"/>
</dbReference>
<dbReference type="RefSeq" id="WP_275277507.1">
    <property type="nucleotide sequence ID" value="NZ_CP119108.1"/>
</dbReference>
<evidence type="ECO:0000313" key="2">
    <source>
        <dbReference type="EMBL" id="WEG08170.1"/>
    </source>
</evidence>